<dbReference type="SUPFAM" id="SSF47473">
    <property type="entry name" value="EF-hand"/>
    <property type="match status" value="1"/>
</dbReference>
<dbReference type="RefSeq" id="WP_125843608.1">
    <property type="nucleotide sequence ID" value="NZ_JACHXH010000003.1"/>
</dbReference>
<gene>
    <name evidence="4" type="ORF">EFD55_05550</name>
    <name evidence="3" type="ORF">FHS26_001088</name>
</gene>
<proteinExistence type="predicted"/>
<feature type="region of interest" description="Disordered" evidence="1">
    <location>
        <begin position="1"/>
        <end position="58"/>
    </location>
</feature>
<feature type="domain" description="EF-hand" evidence="2">
    <location>
        <begin position="89"/>
        <end position="124"/>
    </location>
</feature>
<feature type="compositionally biased region" description="Low complexity" evidence="1">
    <location>
        <begin position="35"/>
        <end position="49"/>
    </location>
</feature>
<dbReference type="InterPro" id="IPR011992">
    <property type="entry name" value="EF-hand-dom_pair"/>
</dbReference>
<name>A0A427N5U1_9HYPH</name>
<feature type="compositionally biased region" description="Polar residues" evidence="1">
    <location>
        <begin position="1"/>
        <end position="22"/>
    </location>
</feature>
<evidence type="ECO:0000313" key="4">
    <source>
        <dbReference type="EMBL" id="RSB82216.1"/>
    </source>
</evidence>
<reference evidence="3 6" key="2">
    <citation type="submission" date="2020-08" db="EMBL/GenBank/DDBJ databases">
        <title>Genomic Encyclopedia of Type Strains, Phase III (KMG-III): the genomes of soil and plant-associated and newly described type strains.</title>
        <authorList>
            <person name="Whitman W."/>
        </authorList>
    </citation>
    <scope>NUCLEOTIDE SEQUENCE [LARGE SCALE GENOMIC DNA]</scope>
    <source>
        <strain evidence="3 6">CECT 4113</strain>
    </source>
</reference>
<dbReference type="Proteomes" id="UP000277279">
    <property type="component" value="Unassembled WGS sequence"/>
</dbReference>
<comment type="caution">
    <text evidence="4">The sequence shown here is derived from an EMBL/GenBank/DDBJ whole genome shotgun (WGS) entry which is preliminary data.</text>
</comment>
<dbReference type="EMBL" id="JACHXH010000003">
    <property type="protein sequence ID" value="MBB3133384.1"/>
    <property type="molecule type" value="Genomic_DNA"/>
</dbReference>
<accession>A0A427N5U1</accession>
<dbReference type="Proteomes" id="UP000518315">
    <property type="component" value="Unassembled WGS sequence"/>
</dbReference>
<evidence type="ECO:0000256" key="1">
    <source>
        <dbReference type="SAM" id="MobiDB-lite"/>
    </source>
</evidence>
<organism evidence="4 5">
    <name type="scientific">Rhizobium pisi</name>
    <dbReference type="NCBI Taxonomy" id="574561"/>
    <lineage>
        <taxon>Bacteria</taxon>
        <taxon>Pseudomonadati</taxon>
        <taxon>Pseudomonadota</taxon>
        <taxon>Alphaproteobacteria</taxon>
        <taxon>Hyphomicrobiales</taxon>
        <taxon>Rhizobiaceae</taxon>
        <taxon>Rhizobium/Agrobacterium group</taxon>
        <taxon>Rhizobium</taxon>
    </lineage>
</organism>
<keyword evidence="6" id="KW-1185">Reference proteome</keyword>
<dbReference type="Gene3D" id="1.10.238.10">
    <property type="entry name" value="EF-hand"/>
    <property type="match status" value="1"/>
</dbReference>
<evidence type="ECO:0000313" key="6">
    <source>
        <dbReference type="Proteomes" id="UP000518315"/>
    </source>
</evidence>
<sequence length="167" mass="17124">MTSVSSLGSTLTQYQSPLSSLDKNGDGVISADELAAASQASTSSKAATDSDSDDKSSDVVRKITADILSLMLSMQKTDGSDDQGDGSDQNDSSSKGVFAAMDKNGDGKLTESEFLAADPNSIKTSGDSDPLLTKVLTDMQTALQAYRNTYGASAVATDTATDDVTAA</sequence>
<reference evidence="4 5" key="1">
    <citation type="submission" date="2018-11" db="EMBL/GenBank/DDBJ databases">
        <authorList>
            <person name="Huo Y."/>
        </authorList>
    </citation>
    <scope>NUCLEOTIDE SEQUENCE [LARGE SCALE GENOMIC DNA]</scope>
    <source>
        <strain evidence="4 5">DSM 30132</strain>
    </source>
</reference>
<dbReference type="Pfam" id="PF13202">
    <property type="entry name" value="EF-hand_5"/>
    <property type="match status" value="2"/>
</dbReference>
<feature type="domain" description="EF-hand" evidence="2">
    <location>
        <begin position="9"/>
        <end position="44"/>
    </location>
</feature>
<dbReference type="AlphaFoldDB" id="A0A427N5U1"/>
<evidence type="ECO:0000259" key="2">
    <source>
        <dbReference type="PROSITE" id="PS50222"/>
    </source>
</evidence>
<dbReference type="OrthoDB" id="8403442at2"/>
<protein>
    <submittedName>
        <fullName evidence="3">Ca2+-binding EF-hand superfamily protein</fullName>
    </submittedName>
</protein>
<dbReference type="PROSITE" id="PS00018">
    <property type="entry name" value="EF_HAND_1"/>
    <property type="match status" value="2"/>
</dbReference>
<dbReference type="PROSITE" id="PS50222">
    <property type="entry name" value="EF_HAND_2"/>
    <property type="match status" value="2"/>
</dbReference>
<dbReference type="InterPro" id="IPR002048">
    <property type="entry name" value="EF_hand_dom"/>
</dbReference>
<dbReference type="GO" id="GO:0005509">
    <property type="term" value="F:calcium ion binding"/>
    <property type="evidence" value="ECO:0007669"/>
    <property type="project" value="InterPro"/>
</dbReference>
<evidence type="ECO:0000313" key="5">
    <source>
        <dbReference type="Proteomes" id="UP000277279"/>
    </source>
</evidence>
<feature type="region of interest" description="Disordered" evidence="1">
    <location>
        <begin position="74"/>
        <end position="105"/>
    </location>
</feature>
<dbReference type="EMBL" id="RJJT01000003">
    <property type="protein sequence ID" value="RSB82216.1"/>
    <property type="molecule type" value="Genomic_DNA"/>
</dbReference>
<dbReference type="InterPro" id="IPR018247">
    <property type="entry name" value="EF_Hand_1_Ca_BS"/>
</dbReference>
<evidence type="ECO:0000313" key="3">
    <source>
        <dbReference type="EMBL" id="MBB3133384.1"/>
    </source>
</evidence>